<dbReference type="EMBL" id="JAQQWM010000009">
    <property type="protein sequence ID" value="KAK8045705.1"/>
    <property type="molecule type" value="Genomic_DNA"/>
</dbReference>
<protein>
    <submittedName>
        <fullName evidence="1">Uncharacterized protein</fullName>
    </submittedName>
</protein>
<dbReference type="InterPro" id="IPR011990">
    <property type="entry name" value="TPR-like_helical_dom_sf"/>
</dbReference>
<sequence length="480" mass="55609">MTVDRLEAAKFLYSRKESLATIDYIIDKKYSDVLKLSGDIVMVQDDVRDFLEKGKDGRRKRKSSQQERTISMSITINNADQEECHNFLWDLSHKSIRDKFKFDFDSALGSHSTTIEVDEFEAHHSIVKYAFSYLAGYPRNETKPIGEYLATWLPYHLKHLQRLEAEDKGELSAAEKRDIGTGLYNIFKSDDTFRRHQASFEGHLSYWTPREMREVNEWLTDSAVASRLDKQFLRSIKFASSPARGYMRPLVNLMLNQFLRAEESTWGASIVFRWIEQFVMVDTIPYNGGPDESDGSDDIDTGDIEWWRKVSIWCRDYLALQDSELESLWYERMGEAAVAMLPFRNTDEAILEFYRKAVGLPNPSWRSYKGLAEEEFKRGDFNDAIGHVGTAIDLAQSASPEDVIRLRLQVGDYHYYINEFDMATDYYFTAKETCPSDSVVLASKADMSYLRVQLRTLDAAATRKRLRDTLEMEESKARFV</sequence>
<accession>A0ABR1TGE0</accession>
<dbReference type="SUPFAM" id="SSF48452">
    <property type="entry name" value="TPR-like"/>
    <property type="match status" value="1"/>
</dbReference>
<evidence type="ECO:0000313" key="2">
    <source>
        <dbReference type="Proteomes" id="UP001446871"/>
    </source>
</evidence>
<gene>
    <name evidence="1" type="ORF">PG996_013769</name>
</gene>
<reference evidence="1 2" key="1">
    <citation type="submission" date="2023-01" db="EMBL/GenBank/DDBJ databases">
        <title>Analysis of 21 Apiospora genomes using comparative genomics revels a genus with tremendous synthesis potential of carbohydrate active enzymes and secondary metabolites.</title>
        <authorList>
            <person name="Sorensen T."/>
        </authorList>
    </citation>
    <scope>NUCLEOTIDE SEQUENCE [LARGE SCALE GENOMIC DNA]</scope>
    <source>
        <strain evidence="1 2">CBS 83171</strain>
    </source>
</reference>
<keyword evidence="2" id="KW-1185">Reference proteome</keyword>
<dbReference type="Gene3D" id="1.25.40.10">
    <property type="entry name" value="Tetratricopeptide repeat domain"/>
    <property type="match status" value="1"/>
</dbReference>
<evidence type="ECO:0000313" key="1">
    <source>
        <dbReference type="EMBL" id="KAK8045705.1"/>
    </source>
</evidence>
<dbReference type="Proteomes" id="UP001446871">
    <property type="component" value="Unassembled WGS sequence"/>
</dbReference>
<organism evidence="1 2">
    <name type="scientific">Apiospora saccharicola</name>
    <dbReference type="NCBI Taxonomy" id="335842"/>
    <lineage>
        <taxon>Eukaryota</taxon>
        <taxon>Fungi</taxon>
        <taxon>Dikarya</taxon>
        <taxon>Ascomycota</taxon>
        <taxon>Pezizomycotina</taxon>
        <taxon>Sordariomycetes</taxon>
        <taxon>Xylariomycetidae</taxon>
        <taxon>Amphisphaeriales</taxon>
        <taxon>Apiosporaceae</taxon>
        <taxon>Apiospora</taxon>
    </lineage>
</organism>
<name>A0ABR1TGE0_9PEZI</name>
<comment type="caution">
    <text evidence="1">The sequence shown here is derived from an EMBL/GenBank/DDBJ whole genome shotgun (WGS) entry which is preliminary data.</text>
</comment>
<proteinExistence type="predicted"/>